<accession>A0ABS7D4C9</accession>
<evidence type="ECO:0000313" key="1">
    <source>
        <dbReference type="EMBL" id="MBW7474779.1"/>
    </source>
</evidence>
<sequence>MNREKMHYSLQSMRIAEAMLQLKVGSFFKRAIARLILMRVPDFIIFAQRYNNELKTAPPSAQYKKVKGDLAALQQLYNDYLSELRHQFAGHFKEGDFAERIEQWGNIKEDSMLFFVRHAVEIAAELDPSHPATANLDPHDVMVIERISALHDLEDAPRIGNDILALTRFNTGGTLHMGDLQEKPAMLNSLRIIVQHEAALLQELRDKVSGMAIKTLAVVDVVNFGDVLFTRPVGAHAVQHMEGLDTIVARHNISAAVALFDEAKLNTRILERIEAIRQIRHVICAHIDGVRPLTDLCHSLDGLSMKELFGLYEHMHQLYLKVCQTDRTLVMSQLPNDRLSGVYGMSYQPSAAYDEHSMPPTEFEVPEFDEATLHQYWDKLLAGIDIQESTDYFSQALIHSPELETGRTRTSATGDHTSSWTEFHHYNVAQLFVQSRLAENRGNPRHLHIFYQIIAMKNVGASHILAAMLVTEYDLYTDKQCRLLMLDLLYRLSDRRETGAIELLKREALSSDLDLAIGALHALVKLDVRHHGVRTLNRKAAASDISSFVLRKLETMTVFQQVVVCLTMMSYLKLNGSFHLYISYSQSRYCDPLLAILAQYVPRIVEGTGLPDNQAAELAALIANNNYSRASLLIGDALSSTEPRKSKTFYEIVADEVLHMDWRHDTLVISRALALLQLERYIESLETAEYLGGQNPTNKQYRFLSLDIAAVGKLAESFELLAEGMKRDFPLDEGDRALLEQLRAKCYS</sequence>
<dbReference type="RefSeq" id="WP_219872018.1">
    <property type="nucleotide sequence ID" value="NZ_JAHZIJ010000004.1"/>
</dbReference>
<comment type="caution">
    <text evidence="1">The sequence shown here is derived from an EMBL/GenBank/DDBJ whole genome shotgun (WGS) entry which is preliminary data.</text>
</comment>
<dbReference type="Proteomes" id="UP000812277">
    <property type="component" value="Unassembled WGS sequence"/>
</dbReference>
<name>A0ABS7D4C9_9BACL</name>
<organism evidence="1 2">
    <name type="scientific">Paenibacillus oenotherae</name>
    <dbReference type="NCBI Taxonomy" id="1435645"/>
    <lineage>
        <taxon>Bacteria</taxon>
        <taxon>Bacillati</taxon>
        <taxon>Bacillota</taxon>
        <taxon>Bacilli</taxon>
        <taxon>Bacillales</taxon>
        <taxon>Paenibacillaceae</taxon>
        <taxon>Paenibacillus</taxon>
    </lineage>
</organism>
<gene>
    <name evidence="1" type="ORF">K0T92_08475</name>
</gene>
<keyword evidence="2" id="KW-1185">Reference proteome</keyword>
<dbReference type="EMBL" id="JAHZIJ010000004">
    <property type="protein sequence ID" value="MBW7474779.1"/>
    <property type="molecule type" value="Genomic_DNA"/>
</dbReference>
<evidence type="ECO:0000313" key="2">
    <source>
        <dbReference type="Proteomes" id="UP000812277"/>
    </source>
</evidence>
<protein>
    <submittedName>
        <fullName evidence="1">Uncharacterized protein</fullName>
    </submittedName>
</protein>
<proteinExistence type="predicted"/>
<reference evidence="1 2" key="1">
    <citation type="submission" date="2021-07" db="EMBL/GenBank/DDBJ databases">
        <title>Paenibacillus radiodurans sp. nov., isolated from the southeastern edge of Tengger Desert.</title>
        <authorList>
            <person name="Zhang G."/>
        </authorList>
    </citation>
    <scope>NUCLEOTIDE SEQUENCE [LARGE SCALE GENOMIC DNA]</scope>
    <source>
        <strain evidence="1 2">DT7-4</strain>
    </source>
</reference>